<dbReference type="Pfam" id="PF19843">
    <property type="entry name" value="DUF6318"/>
    <property type="match status" value="1"/>
</dbReference>
<comment type="caution">
    <text evidence="4">The sequence shown here is derived from an EMBL/GenBank/DDBJ whole genome shotgun (WGS) entry which is preliminary data.</text>
</comment>
<feature type="compositionally biased region" description="Basic and acidic residues" evidence="1">
    <location>
        <begin position="66"/>
        <end position="75"/>
    </location>
</feature>
<organism evidence="4 5">
    <name type="scientific">Promicromonospora alba</name>
    <dbReference type="NCBI Taxonomy" id="1616110"/>
    <lineage>
        <taxon>Bacteria</taxon>
        <taxon>Bacillati</taxon>
        <taxon>Actinomycetota</taxon>
        <taxon>Actinomycetes</taxon>
        <taxon>Micrococcales</taxon>
        <taxon>Promicromonosporaceae</taxon>
        <taxon>Promicromonospora</taxon>
    </lineage>
</organism>
<feature type="domain" description="DUF6318" evidence="3">
    <location>
        <begin position="56"/>
        <end position="200"/>
    </location>
</feature>
<sequence length="209" mass="22269">MQRWGVSGRGTRMDGAVMRIAGLVLAAGLALSACTGANPDPEVSAGPTGDPTPTASASPSPSVPTKPERPEAMEREDAEGAAAAAEYFLSLYAYTKATGDTEEWDAMSHQTCGFCEMAKVHATEIAANQERYSGGGLSVDVTQMYLKDELTGIYPLDVRLSQAPFEIRDRAGERIESSDGEVLDRRVEMGRRGDKWIVVTVAPIPDGNS</sequence>
<dbReference type="InterPro" id="IPR046281">
    <property type="entry name" value="DUF6318"/>
</dbReference>
<feature type="region of interest" description="Disordered" evidence="1">
    <location>
        <begin position="40"/>
        <end position="79"/>
    </location>
</feature>
<evidence type="ECO:0000313" key="4">
    <source>
        <dbReference type="EMBL" id="MFC4631783.1"/>
    </source>
</evidence>
<proteinExistence type="predicted"/>
<feature type="signal peptide" evidence="2">
    <location>
        <begin position="1"/>
        <end position="26"/>
    </location>
</feature>
<protein>
    <submittedName>
        <fullName evidence="4">DUF6318 family protein</fullName>
    </submittedName>
</protein>
<dbReference type="PROSITE" id="PS51257">
    <property type="entry name" value="PROKAR_LIPOPROTEIN"/>
    <property type="match status" value="1"/>
</dbReference>
<dbReference type="RefSeq" id="WP_377141912.1">
    <property type="nucleotide sequence ID" value="NZ_JBHSFI010000009.1"/>
</dbReference>
<evidence type="ECO:0000256" key="1">
    <source>
        <dbReference type="SAM" id="MobiDB-lite"/>
    </source>
</evidence>
<feature type="chain" id="PRO_5046989225" evidence="2">
    <location>
        <begin position="27"/>
        <end position="209"/>
    </location>
</feature>
<gene>
    <name evidence="4" type="ORF">ACFO6V_26315</name>
</gene>
<keyword evidence="2" id="KW-0732">Signal</keyword>
<name>A0ABV9HPH7_9MICO</name>
<reference evidence="5" key="1">
    <citation type="journal article" date="2019" name="Int. J. Syst. Evol. Microbiol.">
        <title>The Global Catalogue of Microorganisms (GCM) 10K type strain sequencing project: providing services to taxonomists for standard genome sequencing and annotation.</title>
        <authorList>
            <consortium name="The Broad Institute Genomics Platform"/>
            <consortium name="The Broad Institute Genome Sequencing Center for Infectious Disease"/>
            <person name="Wu L."/>
            <person name="Ma J."/>
        </authorList>
    </citation>
    <scope>NUCLEOTIDE SEQUENCE [LARGE SCALE GENOMIC DNA]</scope>
    <source>
        <strain evidence="5">CCUG 42722</strain>
    </source>
</reference>
<dbReference type="EMBL" id="JBHSFI010000009">
    <property type="protein sequence ID" value="MFC4631783.1"/>
    <property type="molecule type" value="Genomic_DNA"/>
</dbReference>
<feature type="compositionally biased region" description="Low complexity" evidence="1">
    <location>
        <begin position="44"/>
        <end position="60"/>
    </location>
</feature>
<evidence type="ECO:0000313" key="5">
    <source>
        <dbReference type="Proteomes" id="UP001596011"/>
    </source>
</evidence>
<keyword evidence="5" id="KW-1185">Reference proteome</keyword>
<dbReference type="Proteomes" id="UP001596011">
    <property type="component" value="Unassembled WGS sequence"/>
</dbReference>
<accession>A0ABV9HPH7</accession>
<evidence type="ECO:0000256" key="2">
    <source>
        <dbReference type="SAM" id="SignalP"/>
    </source>
</evidence>
<evidence type="ECO:0000259" key="3">
    <source>
        <dbReference type="Pfam" id="PF19843"/>
    </source>
</evidence>